<reference evidence="2" key="2">
    <citation type="submission" date="2011-03" db="EMBL/GenBank/DDBJ databases">
        <title>The complete genome of Desulfobacca acetoxidans DSM 11109.</title>
        <authorList>
            <consortium name="US DOE Joint Genome Institute (JGI-PGF)"/>
            <person name="Lucas S."/>
            <person name="Copeland A."/>
            <person name="Lapidus A."/>
            <person name="Bruce D."/>
            <person name="Goodwin L."/>
            <person name="Pitluck S."/>
            <person name="Peters L."/>
            <person name="Kyrpides N."/>
            <person name="Mavromatis K."/>
            <person name="Ivanova N."/>
            <person name="Ovchinnikova G."/>
            <person name="Teshima H."/>
            <person name="Detter J.C."/>
            <person name="Han C."/>
            <person name="Land M."/>
            <person name="Hauser L."/>
            <person name="Markowitz V."/>
            <person name="Cheng J.-F."/>
            <person name="Hugenholtz P."/>
            <person name="Woyke T."/>
            <person name="Wu D."/>
            <person name="Spring S."/>
            <person name="Schueler E."/>
            <person name="Brambilla E."/>
            <person name="Klenk H.-P."/>
            <person name="Eisen J.A."/>
        </authorList>
    </citation>
    <scope>NUCLEOTIDE SEQUENCE [LARGE SCALE GENOMIC DNA]</scope>
    <source>
        <strain evidence="2">ATCC 700848 / DSM 11109 / ASRB2</strain>
    </source>
</reference>
<name>F2NGP1_DESAR</name>
<dbReference type="KEGG" id="dao:Desac_0049"/>
<dbReference type="HOGENOM" id="CLU_2422101_0_0_7"/>
<dbReference type="RefSeq" id="WP_013705063.1">
    <property type="nucleotide sequence ID" value="NC_015388.1"/>
</dbReference>
<organism evidence="1 2">
    <name type="scientific">Desulfobacca acetoxidans (strain ATCC 700848 / DSM 11109 / ASRB2)</name>
    <dbReference type="NCBI Taxonomy" id="880072"/>
    <lineage>
        <taxon>Bacteria</taxon>
        <taxon>Pseudomonadati</taxon>
        <taxon>Thermodesulfobacteriota</taxon>
        <taxon>Desulfobaccia</taxon>
        <taxon>Desulfobaccales</taxon>
        <taxon>Desulfobaccaceae</taxon>
        <taxon>Desulfobacca</taxon>
    </lineage>
</organism>
<keyword evidence="2" id="KW-1185">Reference proteome</keyword>
<evidence type="ECO:0008006" key="3">
    <source>
        <dbReference type="Google" id="ProtNLM"/>
    </source>
</evidence>
<protein>
    <recommendedName>
        <fullName evidence="3">WGR domain-containing protein</fullName>
    </recommendedName>
</protein>
<proteinExistence type="predicted"/>
<gene>
    <name evidence="1" type="ordered locus">Desac_0049</name>
</gene>
<sequence length="91" mass="10556">MEPNHSALKTAFLVAFDSPKQAFYVLWIEAGGESFRVCKVSGAKGRIWHRQAWEFDSLSAAEALFEKRLREKTRPDRRSNRKYQLQCVLPV</sequence>
<reference evidence="1 2" key="1">
    <citation type="journal article" date="2011" name="Stand. Genomic Sci.">
        <title>Complete genome sequence of the acetate-degrading sulfate reducer Desulfobacca acetoxidans type strain (ASRB2).</title>
        <authorList>
            <person name="Goker M."/>
            <person name="Teshima H."/>
            <person name="Lapidus A."/>
            <person name="Nolan M."/>
            <person name="Lucas S."/>
            <person name="Hammon N."/>
            <person name="Deshpande S."/>
            <person name="Cheng J.F."/>
            <person name="Tapia R."/>
            <person name="Han C."/>
            <person name="Goodwin L."/>
            <person name="Pitluck S."/>
            <person name="Huntemann M."/>
            <person name="Liolios K."/>
            <person name="Ivanova N."/>
            <person name="Pagani I."/>
            <person name="Mavromatis K."/>
            <person name="Ovchinikova G."/>
            <person name="Pati A."/>
            <person name="Chen A."/>
            <person name="Palaniappan K."/>
            <person name="Land M."/>
            <person name="Hauser L."/>
            <person name="Brambilla E.M."/>
            <person name="Rohde M."/>
            <person name="Spring S."/>
            <person name="Detter J.C."/>
            <person name="Woyke T."/>
            <person name="Bristow J."/>
            <person name="Eisen J.A."/>
            <person name="Markowitz V."/>
            <person name="Hugenholtz P."/>
            <person name="Kyrpides N.C."/>
            <person name="Klenk H.P."/>
        </authorList>
    </citation>
    <scope>NUCLEOTIDE SEQUENCE [LARGE SCALE GENOMIC DNA]</scope>
    <source>
        <strain evidence="2">ATCC 700848 / DSM 11109 / ASRB2</strain>
    </source>
</reference>
<accession>F2NGP1</accession>
<dbReference type="Proteomes" id="UP000000483">
    <property type="component" value="Chromosome"/>
</dbReference>
<evidence type="ECO:0000313" key="1">
    <source>
        <dbReference type="EMBL" id="AEB07948.1"/>
    </source>
</evidence>
<dbReference type="AlphaFoldDB" id="F2NGP1"/>
<evidence type="ECO:0000313" key="2">
    <source>
        <dbReference type="Proteomes" id="UP000000483"/>
    </source>
</evidence>
<dbReference type="EMBL" id="CP002629">
    <property type="protein sequence ID" value="AEB07948.1"/>
    <property type="molecule type" value="Genomic_DNA"/>
</dbReference>
<dbReference type="STRING" id="880072.Desac_0049"/>